<dbReference type="Pfam" id="PF01814">
    <property type="entry name" value="Hemerythrin"/>
    <property type="match status" value="1"/>
</dbReference>
<sequence>MIIRFCLGRHPRPRVPADGSFTGGPPRYLLVMANDVVELILADHRRFEELFRDLRNRDNDRDKLLGELAALLVAHAEAEESEVYPALKRFRKVDDEEVDHGAEEHAEGHQALLALMEVDDSASQEWEDKLEELVQALNHHVDEEERTILNDAREAVPEQRRAELGAEFVRVRQERLDAGCGSIEHVRELVKATGHRVD</sequence>
<evidence type="ECO:0000313" key="3">
    <source>
        <dbReference type="Proteomes" id="UP000183376"/>
    </source>
</evidence>
<dbReference type="Gene3D" id="1.20.120.520">
    <property type="entry name" value="nmb1532 protein domain like"/>
    <property type="match status" value="1"/>
</dbReference>
<organism evidence="2 3">
    <name type="scientific">Allokutzneria albata</name>
    <name type="common">Kibdelosporangium albatum</name>
    <dbReference type="NCBI Taxonomy" id="211114"/>
    <lineage>
        <taxon>Bacteria</taxon>
        <taxon>Bacillati</taxon>
        <taxon>Actinomycetota</taxon>
        <taxon>Actinomycetes</taxon>
        <taxon>Pseudonocardiales</taxon>
        <taxon>Pseudonocardiaceae</taxon>
        <taxon>Allokutzneria</taxon>
    </lineage>
</organism>
<dbReference type="PANTHER" id="PTHR35585:SF1">
    <property type="entry name" value="HHE DOMAIN PROTEIN (AFU_ORTHOLOGUE AFUA_4G00730)"/>
    <property type="match status" value="1"/>
</dbReference>
<keyword evidence="3" id="KW-1185">Reference proteome</keyword>
<protein>
    <submittedName>
        <fullName evidence="2">Hemerythrin HHE cation binding domain-containing protein</fullName>
    </submittedName>
</protein>
<reference evidence="2 3" key="1">
    <citation type="submission" date="2016-10" db="EMBL/GenBank/DDBJ databases">
        <authorList>
            <person name="de Groot N.N."/>
        </authorList>
    </citation>
    <scope>NUCLEOTIDE SEQUENCE [LARGE SCALE GENOMIC DNA]</scope>
    <source>
        <strain evidence="2 3">DSM 44149</strain>
    </source>
</reference>
<dbReference type="InterPro" id="IPR012312">
    <property type="entry name" value="Hemerythrin-like"/>
</dbReference>
<evidence type="ECO:0000259" key="1">
    <source>
        <dbReference type="Pfam" id="PF01814"/>
    </source>
</evidence>
<dbReference type="AlphaFoldDB" id="A0A1H0AR94"/>
<dbReference type="STRING" id="211114.SAMN04489726_6229"/>
<gene>
    <name evidence="2" type="ORF">SAMN04489726_6229</name>
</gene>
<dbReference type="EMBL" id="LT629701">
    <property type="protein sequence ID" value="SDN35997.1"/>
    <property type="molecule type" value="Genomic_DNA"/>
</dbReference>
<name>A0A1H0AR94_ALLAB</name>
<dbReference type="PANTHER" id="PTHR35585">
    <property type="entry name" value="HHE DOMAIN PROTEIN (AFU_ORTHOLOGUE AFUA_4G00730)"/>
    <property type="match status" value="1"/>
</dbReference>
<dbReference type="Proteomes" id="UP000183376">
    <property type="component" value="Chromosome I"/>
</dbReference>
<dbReference type="eggNOG" id="COG5592">
    <property type="taxonomic scope" value="Bacteria"/>
</dbReference>
<evidence type="ECO:0000313" key="2">
    <source>
        <dbReference type="EMBL" id="SDN35997.1"/>
    </source>
</evidence>
<accession>A0A1H0AR94</accession>
<feature type="domain" description="Hemerythrin-like" evidence="1">
    <location>
        <begin position="36"/>
        <end position="149"/>
    </location>
</feature>
<proteinExistence type="predicted"/>